<dbReference type="Gene3D" id="3.10.20.310">
    <property type="entry name" value="membrane protein fhac"/>
    <property type="match status" value="1"/>
</dbReference>
<dbReference type="InterPro" id="IPR034746">
    <property type="entry name" value="POTRA"/>
</dbReference>
<dbReference type="InterPro" id="IPR050487">
    <property type="entry name" value="FtsQ_DivIB"/>
</dbReference>
<comment type="subcellular location">
    <subcellularLocation>
        <location evidence="1">Membrane</location>
    </subcellularLocation>
</comment>
<name>A0A1G7I412_9FIRM</name>
<dbReference type="InterPro" id="IPR013685">
    <property type="entry name" value="POTRA_FtsQ_type"/>
</dbReference>
<feature type="domain" description="POTRA" evidence="9">
    <location>
        <begin position="43"/>
        <end position="111"/>
    </location>
</feature>
<accession>A0A1G7I412</accession>
<evidence type="ECO:0000256" key="2">
    <source>
        <dbReference type="ARBA" id="ARBA00022475"/>
    </source>
</evidence>
<evidence type="ECO:0000259" key="9">
    <source>
        <dbReference type="PROSITE" id="PS51779"/>
    </source>
</evidence>
<evidence type="ECO:0000256" key="6">
    <source>
        <dbReference type="ARBA" id="ARBA00023136"/>
    </source>
</evidence>
<feature type="transmembrane region" description="Helical" evidence="8">
    <location>
        <begin position="21"/>
        <end position="43"/>
    </location>
</feature>
<evidence type="ECO:0000256" key="7">
    <source>
        <dbReference type="ARBA" id="ARBA00023306"/>
    </source>
</evidence>
<evidence type="ECO:0000313" key="10">
    <source>
        <dbReference type="EMBL" id="SDF07089.1"/>
    </source>
</evidence>
<dbReference type="PANTHER" id="PTHR37820">
    <property type="entry name" value="CELL DIVISION PROTEIN DIVIB"/>
    <property type="match status" value="1"/>
</dbReference>
<keyword evidence="7" id="KW-0131">Cell cycle</keyword>
<dbReference type="RefSeq" id="WP_093687451.1">
    <property type="nucleotide sequence ID" value="NZ_FNBU01000002.1"/>
</dbReference>
<evidence type="ECO:0000256" key="8">
    <source>
        <dbReference type="SAM" id="Phobius"/>
    </source>
</evidence>
<dbReference type="GO" id="GO:0005886">
    <property type="term" value="C:plasma membrane"/>
    <property type="evidence" value="ECO:0007669"/>
    <property type="project" value="TreeGrafter"/>
</dbReference>
<keyword evidence="2" id="KW-1003">Cell membrane</keyword>
<evidence type="ECO:0000256" key="4">
    <source>
        <dbReference type="ARBA" id="ARBA00022692"/>
    </source>
</evidence>
<proteinExistence type="predicted"/>
<dbReference type="Pfam" id="PF08478">
    <property type="entry name" value="POTRA_1"/>
    <property type="match status" value="1"/>
</dbReference>
<dbReference type="InterPro" id="IPR005548">
    <property type="entry name" value="Cell_div_FtsQ/DivIB_C"/>
</dbReference>
<dbReference type="PANTHER" id="PTHR37820:SF1">
    <property type="entry name" value="CELL DIVISION PROTEIN FTSQ"/>
    <property type="match status" value="1"/>
</dbReference>
<dbReference type="EMBL" id="FNBU01000002">
    <property type="protein sequence ID" value="SDF07089.1"/>
    <property type="molecule type" value="Genomic_DNA"/>
</dbReference>
<evidence type="ECO:0000256" key="3">
    <source>
        <dbReference type="ARBA" id="ARBA00022618"/>
    </source>
</evidence>
<dbReference type="AlphaFoldDB" id="A0A1G7I412"/>
<keyword evidence="4 8" id="KW-0812">Transmembrane</keyword>
<keyword evidence="5 8" id="KW-1133">Transmembrane helix</keyword>
<organism evidence="10 11">
    <name type="scientific">Sporolituus thermophilus DSM 23256</name>
    <dbReference type="NCBI Taxonomy" id="1123285"/>
    <lineage>
        <taxon>Bacteria</taxon>
        <taxon>Bacillati</taxon>
        <taxon>Bacillota</taxon>
        <taxon>Negativicutes</taxon>
        <taxon>Selenomonadales</taxon>
        <taxon>Sporomusaceae</taxon>
        <taxon>Sporolituus</taxon>
    </lineage>
</organism>
<dbReference type="OrthoDB" id="1633656at2"/>
<reference evidence="11" key="1">
    <citation type="submission" date="2016-10" db="EMBL/GenBank/DDBJ databases">
        <authorList>
            <person name="Varghese N."/>
            <person name="Submissions S."/>
        </authorList>
    </citation>
    <scope>NUCLEOTIDE SEQUENCE [LARGE SCALE GENOMIC DNA]</scope>
    <source>
        <strain evidence="11">DSM 23256</strain>
    </source>
</reference>
<sequence>MRTSERVTAARDAKSTTARGFIILLLALLALLTAFLFVNSTYFTVGSVVVQGNKYVAVDDIYRIAGIPERINIFRLHTGDIQERLKNDLRIAEVEVTRQFPTTIIINVKERLPLAYVASSYGFVQIDKQGVVLAAFKNLRQVNVPIITGIRLGNVYVGDRVDALPLQNALAYLAALDEPVLNQLSELNIQSPDQMIAYTVNSVRIRVGKGERLEEKAKLTRDILAEIQQRNMPVDYVDLNFASPFIKFKQ</sequence>
<protein>
    <submittedName>
        <fullName evidence="10">Cell division protein FtsQ</fullName>
    </submittedName>
</protein>
<dbReference type="Pfam" id="PF03799">
    <property type="entry name" value="FtsQ_DivIB_C"/>
    <property type="match status" value="1"/>
</dbReference>
<dbReference type="STRING" id="1123285.SAMN05660235_00314"/>
<keyword evidence="11" id="KW-1185">Reference proteome</keyword>
<keyword evidence="3 10" id="KW-0132">Cell division</keyword>
<evidence type="ECO:0000256" key="5">
    <source>
        <dbReference type="ARBA" id="ARBA00022989"/>
    </source>
</evidence>
<dbReference type="PROSITE" id="PS51779">
    <property type="entry name" value="POTRA"/>
    <property type="match status" value="1"/>
</dbReference>
<dbReference type="GO" id="GO:0051301">
    <property type="term" value="P:cell division"/>
    <property type="evidence" value="ECO:0007669"/>
    <property type="project" value="UniProtKB-KW"/>
</dbReference>
<dbReference type="Proteomes" id="UP000243333">
    <property type="component" value="Unassembled WGS sequence"/>
</dbReference>
<evidence type="ECO:0000313" key="11">
    <source>
        <dbReference type="Proteomes" id="UP000243333"/>
    </source>
</evidence>
<gene>
    <name evidence="10" type="ORF">SAMN05660235_00314</name>
</gene>
<evidence type="ECO:0000256" key="1">
    <source>
        <dbReference type="ARBA" id="ARBA00004370"/>
    </source>
</evidence>
<keyword evidence="6 8" id="KW-0472">Membrane</keyword>